<accession>A0A2A6E1N9</accession>
<dbReference type="Pfam" id="PF02782">
    <property type="entry name" value="FGGY_C"/>
    <property type="match status" value="1"/>
</dbReference>
<dbReference type="GO" id="GO:0008993">
    <property type="term" value="F:rhamnulokinase activity"/>
    <property type="evidence" value="ECO:0007669"/>
    <property type="project" value="InterPro"/>
</dbReference>
<reference evidence="10 11" key="1">
    <citation type="submission" date="2016-12" db="EMBL/GenBank/DDBJ databases">
        <title>Candidatus Reconcilibacillus cellulovorans genome.</title>
        <authorList>
            <person name="Kolinko S."/>
            <person name="Wu Y.-W."/>
            <person name="Tachea F."/>
            <person name="Denzel E."/>
            <person name="Hiras J."/>
            <person name="Baecker N."/>
            <person name="Chan L.J."/>
            <person name="Eichorst S.A."/>
            <person name="Frey D."/>
            <person name="Adams P.D."/>
            <person name="Pray T."/>
            <person name="Tanjore D."/>
            <person name="Petzold C.J."/>
            <person name="Gladden J.M."/>
            <person name="Simmons B.A."/>
            <person name="Singer S.W."/>
        </authorList>
    </citation>
    <scope>NUCLEOTIDE SEQUENCE [LARGE SCALE GENOMIC DNA]</scope>
    <source>
        <strain evidence="10">JTherm</strain>
    </source>
</reference>
<dbReference type="GO" id="GO:0004370">
    <property type="term" value="F:glycerol kinase activity"/>
    <property type="evidence" value="ECO:0007669"/>
    <property type="project" value="TreeGrafter"/>
</dbReference>
<name>A0A2A6E1N9_9BACL</name>
<dbReference type="SUPFAM" id="SSF53067">
    <property type="entry name" value="Actin-like ATPase domain"/>
    <property type="match status" value="2"/>
</dbReference>
<evidence type="ECO:0000256" key="6">
    <source>
        <dbReference type="ARBA" id="ARBA00023157"/>
    </source>
</evidence>
<evidence type="ECO:0000256" key="4">
    <source>
        <dbReference type="ARBA" id="ARBA00022777"/>
    </source>
</evidence>
<dbReference type="GO" id="GO:0019301">
    <property type="term" value="P:rhamnose catabolic process"/>
    <property type="evidence" value="ECO:0007669"/>
    <property type="project" value="InterPro"/>
</dbReference>
<protein>
    <submittedName>
        <fullName evidence="10">Rhamnulokinase</fullName>
    </submittedName>
</protein>
<evidence type="ECO:0000259" key="9">
    <source>
        <dbReference type="Pfam" id="PF02782"/>
    </source>
</evidence>
<dbReference type="PANTHER" id="PTHR10196:SF93">
    <property type="entry name" value="L-RHAMNULOKINASE"/>
    <property type="match status" value="1"/>
</dbReference>
<evidence type="ECO:0000256" key="3">
    <source>
        <dbReference type="ARBA" id="ARBA00022741"/>
    </source>
</evidence>
<dbReference type="InterPro" id="IPR043129">
    <property type="entry name" value="ATPase_NBD"/>
</dbReference>
<evidence type="ECO:0000259" key="8">
    <source>
        <dbReference type="Pfam" id="PF00370"/>
    </source>
</evidence>
<dbReference type="PANTHER" id="PTHR10196">
    <property type="entry name" value="SUGAR KINASE"/>
    <property type="match status" value="1"/>
</dbReference>
<keyword evidence="7" id="KW-0684">Rhamnose metabolism</keyword>
<evidence type="ECO:0000256" key="5">
    <source>
        <dbReference type="ARBA" id="ARBA00022840"/>
    </source>
</evidence>
<organism evidence="10 11">
    <name type="scientific">Candidatus Reconcilbacillus cellulovorans</name>
    <dbReference type="NCBI Taxonomy" id="1906605"/>
    <lineage>
        <taxon>Bacteria</taxon>
        <taxon>Bacillati</taxon>
        <taxon>Bacillota</taxon>
        <taxon>Bacilli</taxon>
        <taxon>Bacillales</taxon>
        <taxon>Paenibacillaceae</taxon>
        <taxon>Candidatus Reconcilbacillus</taxon>
    </lineage>
</organism>
<dbReference type="GO" id="GO:0005524">
    <property type="term" value="F:ATP binding"/>
    <property type="evidence" value="ECO:0007669"/>
    <property type="project" value="UniProtKB-KW"/>
</dbReference>
<dbReference type="InterPro" id="IPR018484">
    <property type="entry name" value="FGGY_N"/>
</dbReference>
<keyword evidence="5" id="KW-0067">ATP-binding</keyword>
<comment type="similarity">
    <text evidence="1">Belongs to the FGGY kinase family.</text>
</comment>
<dbReference type="Gene3D" id="3.30.420.40">
    <property type="match status" value="2"/>
</dbReference>
<feature type="domain" description="Carbohydrate kinase FGGY N-terminal" evidence="8">
    <location>
        <begin position="2"/>
        <end position="240"/>
    </location>
</feature>
<proteinExistence type="inferred from homology"/>
<dbReference type="CDD" id="cd07771">
    <property type="entry name" value="ASKHA_NBD_FGGY_RhaB-like"/>
    <property type="match status" value="1"/>
</dbReference>
<evidence type="ECO:0000313" key="10">
    <source>
        <dbReference type="EMBL" id="PDO10905.1"/>
    </source>
</evidence>
<keyword evidence="2" id="KW-0808">Transferase</keyword>
<sequence length="498" mass="55036">MAFDLGASGGRAVVGSLEQDGRLTVAEVHRFENIPVRAAGRLHWDILRLLHEVKLGIRAARRTSGELGSIGVDSWAVDFGLIGRHGELLGNPYHYRDEGHAGAMEEVTALLGRDRIFAWTGIQFLPFNTVYQLYALRKRAPFLLEQAESLLMIPDLLRYFLTGRKATEFTNATTTQLFNPTARQWEKRILQALDLPERLLLDPVEPGTPAGELTADVRDELGVGPVPVIAVGEHDTASAVAAVPAETPDFAYLICGTWSLLGTELAAPVLTDACLRWNYTNEGGVFGTFRLLKNIMGLWLLQECRRTWENQGYSWSYSELVRMAESEPPLRSLVDPDDVRFLAPGDMPERIRRFCAETGQPVPETPGAVVRTVLESLALAYRRTLERTEALAGKRFDRLHMTGGGIHNELLCRMTAAAVGKPVLAGPAEASAIGNLLVQFIARGALRDLREARAVVRASFECRVYEPRQAWADGPDADDWEKAYARFVGLTERGDSAC</sequence>
<dbReference type="Proteomes" id="UP000243688">
    <property type="component" value="Unassembled WGS sequence"/>
</dbReference>
<evidence type="ECO:0000256" key="1">
    <source>
        <dbReference type="ARBA" id="ARBA00009156"/>
    </source>
</evidence>
<feature type="domain" description="Carbohydrate kinase FGGY C-terminal" evidence="9">
    <location>
        <begin position="251"/>
        <end position="442"/>
    </location>
</feature>
<dbReference type="InterPro" id="IPR013449">
    <property type="entry name" value="Rhamnulokinase"/>
</dbReference>
<keyword evidence="4 10" id="KW-0418">Kinase</keyword>
<comment type="caution">
    <text evidence="10">The sequence shown here is derived from an EMBL/GenBank/DDBJ whole genome shotgun (WGS) entry which is preliminary data.</text>
</comment>
<dbReference type="AlphaFoldDB" id="A0A2A6E1N9"/>
<evidence type="ECO:0000256" key="2">
    <source>
        <dbReference type="ARBA" id="ARBA00022679"/>
    </source>
</evidence>
<keyword evidence="6" id="KW-1015">Disulfide bond</keyword>
<dbReference type="InterPro" id="IPR018485">
    <property type="entry name" value="FGGY_C"/>
</dbReference>
<dbReference type="GO" id="GO:0005829">
    <property type="term" value="C:cytosol"/>
    <property type="evidence" value="ECO:0007669"/>
    <property type="project" value="TreeGrafter"/>
</dbReference>
<dbReference type="GO" id="GO:0006071">
    <property type="term" value="P:glycerol metabolic process"/>
    <property type="evidence" value="ECO:0007669"/>
    <property type="project" value="TreeGrafter"/>
</dbReference>
<gene>
    <name evidence="10" type="ORF">BLM47_04830</name>
</gene>
<dbReference type="Pfam" id="PF00370">
    <property type="entry name" value="FGGY_N"/>
    <property type="match status" value="1"/>
</dbReference>
<evidence type="ECO:0000256" key="7">
    <source>
        <dbReference type="ARBA" id="ARBA00023308"/>
    </source>
</evidence>
<evidence type="ECO:0000313" key="11">
    <source>
        <dbReference type="Proteomes" id="UP000243688"/>
    </source>
</evidence>
<dbReference type="EMBL" id="MOXJ01000008">
    <property type="protein sequence ID" value="PDO10905.1"/>
    <property type="molecule type" value="Genomic_DNA"/>
</dbReference>
<keyword evidence="3" id="KW-0547">Nucleotide-binding</keyword>